<evidence type="ECO:0000313" key="6">
    <source>
        <dbReference type="Proteomes" id="UP000323161"/>
    </source>
</evidence>
<dbReference type="InterPro" id="IPR036129">
    <property type="entry name" value="Glycerate_kinase_sf"/>
</dbReference>
<dbReference type="InterPro" id="IPR018197">
    <property type="entry name" value="Glycerate_kinase_RE-like"/>
</dbReference>
<name>A0A5B0VP10_9GAMM</name>
<dbReference type="Gene3D" id="3.40.50.10350">
    <property type="entry name" value="Glycerate kinase, domain 1"/>
    <property type="match status" value="1"/>
</dbReference>
<keyword evidence="6" id="KW-1185">Reference proteome</keyword>
<reference evidence="5 6" key="1">
    <citation type="submission" date="2019-08" db="EMBL/GenBank/DDBJ databases">
        <title>Marinobacter ZYF650 sp. nov., a marine bacterium isolated from seawater of the Mariana trench.</title>
        <authorList>
            <person name="Ahmad W."/>
        </authorList>
    </citation>
    <scope>NUCLEOTIDE SEQUENCE [LARGE SCALE GENOMIC DNA]</scope>
    <source>
        <strain evidence="5 6">ZYF650</strain>
    </source>
</reference>
<dbReference type="SUPFAM" id="SSF110738">
    <property type="entry name" value="Glycerate kinase I"/>
    <property type="match status" value="1"/>
</dbReference>
<dbReference type="Gene3D" id="3.90.1510.10">
    <property type="entry name" value="Glycerate kinase, domain 2"/>
    <property type="match status" value="1"/>
</dbReference>
<evidence type="ECO:0000313" key="5">
    <source>
        <dbReference type="EMBL" id="KAA1176124.1"/>
    </source>
</evidence>
<keyword evidence="2 4" id="KW-0808">Transferase</keyword>
<proteinExistence type="inferred from homology"/>
<protein>
    <submittedName>
        <fullName evidence="5">Glycerate kinase</fullName>
    </submittedName>
</protein>
<comment type="similarity">
    <text evidence="1 4">Belongs to the glycerate kinase type-1 family.</text>
</comment>
<dbReference type="NCBIfam" id="TIGR00045">
    <property type="entry name" value="glycerate kinase"/>
    <property type="match status" value="1"/>
</dbReference>
<dbReference type="InterPro" id="IPR004381">
    <property type="entry name" value="Glycerate_kinase"/>
</dbReference>
<evidence type="ECO:0000256" key="3">
    <source>
        <dbReference type="ARBA" id="ARBA00022777"/>
    </source>
</evidence>
<dbReference type="PANTHER" id="PTHR21599">
    <property type="entry name" value="GLYCERATE KINASE"/>
    <property type="match status" value="1"/>
</dbReference>
<evidence type="ECO:0000256" key="1">
    <source>
        <dbReference type="ARBA" id="ARBA00006284"/>
    </source>
</evidence>
<dbReference type="Proteomes" id="UP000323161">
    <property type="component" value="Unassembled WGS sequence"/>
</dbReference>
<dbReference type="Pfam" id="PF02595">
    <property type="entry name" value="Gly_kinase"/>
    <property type="match status" value="1"/>
</dbReference>
<accession>A0A5B0VP10</accession>
<gene>
    <name evidence="5" type="ORF">FWJ25_03050</name>
</gene>
<comment type="caution">
    <text evidence="5">The sequence shown here is derived from an EMBL/GenBank/DDBJ whole genome shotgun (WGS) entry which is preliminary data.</text>
</comment>
<dbReference type="PIRSF" id="PIRSF006078">
    <property type="entry name" value="GlxK"/>
    <property type="match status" value="1"/>
</dbReference>
<dbReference type="PANTHER" id="PTHR21599:SF0">
    <property type="entry name" value="GLYCERATE KINASE"/>
    <property type="match status" value="1"/>
</dbReference>
<keyword evidence="3 4" id="KW-0418">Kinase</keyword>
<evidence type="ECO:0000256" key="2">
    <source>
        <dbReference type="ARBA" id="ARBA00022679"/>
    </source>
</evidence>
<dbReference type="GO" id="GO:0008887">
    <property type="term" value="F:glycerate kinase activity"/>
    <property type="evidence" value="ECO:0007669"/>
    <property type="project" value="UniProtKB-UniRule"/>
</dbReference>
<sequence length="379" mass="37530">MKIVVAPDSFKECLDAGAVASAIATGWKRGAPDDEVVEVPLADGGEGSTVALVESQGGTLHTVEVTGPLGAMVWACYGLVDGGKTAIVEVAEGSGLHLVPANGRDALAATSRGTGELINAAIAHGPERLVLCLGGSATTDGGAGILQALGARLLDEDGGDVPPGGVGLEKLVSMDAAPALARLAGIELVAACDVTNPLLGDRGAAAVFGPQKGATPDMVKRLDRALSRMSSVATGSGFDMHSFAGSGAAGGIGGMLGGILGAGLKAGIELIMETVGLEAHIREADLVITAEGAIDSQSAHGKTPAGVSALAARHGVPVIGLGGRVGAELSPLYEVGLTAAFSVVHGPSTLEQAIAEGKDNLEQAAEQLARVVAAFSRSH</sequence>
<evidence type="ECO:0000256" key="4">
    <source>
        <dbReference type="PIRNR" id="PIRNR006078"/>
    </source>
</evidence>
<dbReference type="EMBL" id="VTUU01000001">
    <property type="protein sequence ID" value="KAA1176124.1"/>
    <property type="molecule type" value="Genomic_DNA"/>
</dbReference>
<dbReference type="AlphaFoldDB" id="A0A5B0VP10"/>
<organism evidence="5 6">
    <name type="scientific">Marinobacter salinexigens</name>
    <dbReference type="NCBI Taxonomy" id="2919747"/>
    <lineage>
        <taxon>Bacteria</taxon>
        <taxon>Pseudomonadati</taxon>
        <taxon>Pseudomonadota</taxon>
        <taxon>Gammaproteobacteria</taxon>
        <taxon>Pseudomonadales</taxon>
        <taxon>Marinobacteraceae</taxon>
        <taxon>Marinobacter</taxon>
    </lineage>
</organism>
<dbReference type="GO" id="GO:0031388">
    <property type="term" value="P:organic acid phosphorylation"/>
    <property type="evidence" value="ECO:0007669"/>
    <property type="project" value="UniProtKB-UniRule"/>
</dbReference>
<dbReference type="RefSeq" id="WP_149598751.1">
    <property type="nucleotide sequence ID" value="NZ_VTUU01000001.1"/>
</dbReference>
<dbReference type="InterPro" id="IPR018193">
    <property type="entry name" value="Glyc_kinase_flavodox-like_fold"/>
</dbReference>